<comment type="pathway">
    <text evidence="2">Amino-acid degradation; L-leucine degradation; (S)-3-hydroxy-3-methylglutaryl-CoA from 3-isovaleryl-CoA: step 2/3.</text>
</comment>
<feature type="non-terminal residue" evidence="8">
    <location>
        <position position="1"/>
    </location>
</feature>
<gene>
    <name evidence="8" type="ORF">Pmar_PMAR007832</name>
</gene>
<name>C5LK09_PERM5</name>
<evidence type="ECO:0000313" key="8">
    <source>
        <dbReference type="EMBL" id="EER02934.1"/>
    </source>
</evidence>
<dbReference type="GeneID" id="9051425"/>
<evidence type="ECO:0000313" key="9">
    <source>
        <dbReference type="Proteomes" id="UP000007800"/>
    </source>
</evidence>
<dbReference type="InParanoid" id="C5LK09"/>
<dbReference type="InterPro" id="IPR011762">
    <property type="entry name" value="COA_CT_N"/>
</dbReference>
<evidence type="ECO:0000256" key="1">
    <source>
        <dbReference type="ARBA" id="ARBA00006102"/>
    </source>
</evidence>
<dbReference type="SUPFAM" id="SSF52096">
    <property type="entry name" value="ClpP/crotonase"/>
    <property type="match status" value="1"/>
</dbReference>
<evidence type="ECO:0000256" key="4">
    <source>
        <dbReference type="ARBA" id="ARBA00031237"/>
    </source>
</evidence>
<dbReference type="Pfam" id="PF01039">
    <property type="entry name" value="Carboxyl_trans"/>
    <property type="match status" value="1"/>
</dbReference>
<dbReference type="GO" id="GO:0004485">
    <property type="term" value="F:methylcrotonoyl-CoA carboxylase activity"/>
    <property type="evidence" value="ECO:0007669"/>
    <property type="project" value="UniProtKB-EC"/>
</dbReference>
<dbReference type="GO" id="GO:0006552">
    <property type="term" value="P:L-leucine catabolic process"/>
    <property type="evidence" value="ECO:0007669"/>
    <property type="project" value="UniProtKB-UniPathway"/>
</dbReference>
<dbReference type="Proteomes" id="UP000007800">
    <property type="component" value="Unassembled WGS sequence"/>
</dbReference>
<dbReference type="RefSeq" id="XP_002771118.1">
    <property type="nucleotide sequence ID" value="XM_002771072.1"/>
</dbReference>
<protein>
    <recommendedName>
        <fullName evidence="3">methylcrotonoyl-CoA carboxylase</fullName>
        <ecNumber evidence="3">6.4.1.4</ecNumber>
    </recommendedName>
    <alternativeName>
        <fullName evidence="5">3-methylcrotonyl-CoA carboxylase 2</fullName>
    </alternativeName>
    <alternativeName>
        <fullName evidence="4">3-methylcrotonyl-CoA:carbon dioxide ligase subunit beta</fullName>
    </alternativeName>
</protein>
<dbReference type="InterPro" id="IPR034733">
    <property type="entry name" value="AcCoA_carboxyl_beta"/>
</dbReference>
<proteinExistence type="inferred from homology"/>
<dbReference type="OrthoDB" id="439921at2759"/>
<evidence type="ECO:0000256" key="6">
    <source>
        <dbReference type="ARBA" id="ARBA00052347"/>
    </source>
</evidence>
<dbReference type="PANTHER" id="PTHR22855">
    <property type="entry name" value="ACETYL, PROPIONYL, PYRUVATE, AND GLUTACONYL CARBOXYLASE-RELATED"/>
    <property type="match status" value="1"/>
</dbReference>
<keyword evidence="9" id="KW-1185">Reference proteome</keyword>
<dbReference type="EMBL" id="GG682682">
    <property type="protein sequence ID" value="EER02934.1"/>
    <property type="molecule type" value="Genomic_DNA"/>
</dbReference>
<organism evidence="9">
    <name type="scientific">Perkinsus marinus (strain ATCC 50983 / TXsc)</name>
    <dbReference type="NCBI Taxonomy" id="423536"/>
    <lineage>
        <taxon>Eukaryota</taxon>
        <taxon>Sar</taxon>
        <taxon>Alveolata</taxon>
        <taxon>Perkinsozoa</taxon>
        <taxon>Perkinsea</taxon>
        <taxon>Perkinsida</taxon>
        <taxon>Perkinsidae</taxon>
        <taxon>Perkinsus</taxon>
    </lineage>
</organism>
<dbReference type="GO" id="GO:1905202">
    <property type="term" value="C:methylcrotonoyl-CoA carboxylase complex"/>
    <property type="evidence" value="ECO:0007669"/>
    <property type="project" value="TreeGrafter"/>
</dbReference>
<dbReference type="PANTHER" id="PTHR22855:SF13">
    <property type="entry name" value="METHYLCROTONOYL-COA CARBOXYLASE BETA CHAIN, MITOCHONDRIAL"/>
    <property type="match status" value="1"/>
</dbReference>
<feature type="non-terminal residue" evidence="8">
    <location>
        <position position="72"/>
    </location>
</feature>
<dbReference type="Gene3D" id="3.90.226.10">
    <property type="entry name" value="2-enoyl-CoA Hydratase, Chain A, domain 1"/>
    <property type="match status" value="1"/>
</dbReference>
<dbReference type="AlphaFoldDB" id="C5LK09"/>
<accession>C5LK09</accession>
<evidence type="ECO:0000256" key="5">
    <source>
        <dbReference type="ARBA" id="ARBA00031404"/>
    </source>
</evidence>
<dbReference type="PROSITE" id="PS50980">
    <property type="entry name" value="COA_CT_NTER"/>
    <property type="match status" value="1"/>
</dbReference>
<dbReference type="InterPro" id="IPR029045">
    <property type="entry name" value="ClpP/crotonase-like_dom_sf"/>
</dbReference>
<dbReference type="UniPathway" id="UPA00363">
    <property type="reaction ID" value="UER00861"/>
</dbReference>
<sequence>ALRLQQIAMELGLPALYIVDSGGAFLHTQAESFPEKFGRIFSNEAKMSAQGYPQLAAVVGMSTAGGAYVSRI</sequence>
<feature type="domain" description="CoA carboxyltransferase N-terminal" evidence="7">
    <location>
        <begin position="1"/>
        <end position="72"/>
    </location>
</feature>
<comment type="catalytic activity">
    <reaction evidence="6">
        <text>3-methylbut-2-enoyl-CoA + hydrogencarbonate + ATP = 3-methyl-(2E)-glutaconyl-CoA + ADP + phosphate + H(+)</text>
        <dbReference type="Rhea" id="RHEA:13589"/>
        <dbReference type="ChEBI" id="CHEBI:15378"/>
        <dbReference type="ChEBI" id="CHEBI:17544"/>
        <dbReference type="ChEBI" id="CHEBI:30616"/>
        <dbReference type="ChEBI" id="CHEBI:43474"/>
        <dbReference type="ChEBI" id="CHEBI:57344"/>
        <dbReference type="ChEBI" id="CHEBI:57346"/>
        <dbReference type="ChEBI" id="CHEBI:456216"/>
        <dbReference type="EC" id="6.4.1.4"/>
    </reaction>
</comment>
<evidence type="ECO:0000256" key="2">
    <source>
        <dbReference type="ARBA" id="ARBA00025711"/>
    </source>
</evidence>
<evidence type="ECO:0000256" key="3">
    <source>
        <dbReference type="ARBA" id="ARBA00026116"/>
    </source>
</evidence>
<dbReference type="InterPro" id="IPR045190">
    <property type="entry name" value="MCCB/AccD1-like"/>
</dbReference>
<reference evidence="8 9" key="1">
    <citation type="submission" date="2008-07" db="EMBL/GenBank/DDBJ databases">
        <authorList>
            <person name="El-Sayed N."/>
            <person name="Caler E."/>
            <person name="Inman J."/>
            <person name="Amedeo P."/>
            <person name="Hass B."/>
            <person name="Wortman J."/>
        </authorList>
    </citation>
    <scope>NUCLEOTIDE SEQUENCE [LARGE SCALE GENOMIC DNA]</scope>
    <source>
        <strain evidence="9">ATCC 50983 / TXsc</strain>
    </source>
</reference>
<comment type="similarity">
    <text evidence="1">Belongs to the AccD/PCCB family.</text>
</comment>
<dbReference type="EC" id="6.4.1.4" evidence="3"/>
<evidence type="ECO:0000259" key="7">
    <source>
        <dbReference type="PROSITE" id="PS50980"/>
    </source>
</evidence>